<proteinExistence type="inferred from homology"/>
<dbReference type="Proteomes" id="UP001144471">
    <property type="component" value="Unassembled WGS sequence"/>
</dbReference>
<dbReference type="PANTHER" id="PTHR11241:SF0">
    <property type="entry name" value="DEOXYURIDINE 5'-TRIPHOSPHATE NUCLEOTIDOHYDROLASE"/>
    <property type="match status" value="1"/>
</dbReference>
<dbReference type="GO" id="GO:0004170">
    <property type="term" value="F:dUTP diphosphatase activity"/>
    <property type="evidence" value="ECO:0007669"/>
    <property type="project" value="UniProtKB-UniRule"/>
</dbReference>
<dbReference type="GO" id="GO:0006226">
    <property type="term" value="P:dUMP biosynthetic process"/>
    <property type="evidence" value="ECO:0007669"/>
    <property type="project" value="UniProtKB-UniRule"/>
</dbReference>
<evidence type="ECO:0000256" key="5">
    <source>
        <dbReference type="ARBA" id="ARBA00023080"/>
    </source>
</evidence>
<dbReference type="InterPro" id="IPR008181">
    <property type="entry name" value="dUTPase"/>
</dbReference>
<evidence type="ECO:0000256" key="4">
    <source>
        <dbReference type="ARBA" id="ARBA00022842"/>
    </source>
</evidence>
<accession>A0A9W6GKS6</accession>
<dbReference type="GO" id="GO:0046081">
    <property type="term" value="P:dUTP catabolic process"/>
    <property type="evidence" value="ECO:0007669"/>
    <property type="project" value="InterPro"/>
</dbReference>
<dbReference type="InterPro" id="IPR029054">
    <property type="entry name" value="dUTPase-like"/>
</dbReference>
<dbReference type="InterPro" id="IPR033704">
    <property type="entry name" value="dUTPase_trimeric"/>
</dbReference>
<evidence type="ECO:0000256" key="3">
    <source>
        <dbReference type="ARBA" id="ARBA00022801"/>
    </source>
</evidence>
<gene>
    <name evidence="7 9" type="primary">dut</name>
    <name evidence="9" type="ORF">PM10SUCC1_10800</name>
</gene>
<keyword evidence="3 7" id="KW-0378">Hydrolase</keyword>
<dbReference type="EMBL" id="BSDY01000004">
    <property type="protein sequence ID" value="GLI55566.1"/>
    <property type="molecule type" value="Genomic_DNA"/>
</dbReference>
<dbReference type="NCBIfam" id="NF001862">
    <property type="entry name" value="PRK00601.1"/>
    <property type="match status" value="1"/>
</dbReference>
<dbReference type="CDD" id="cd07557">
    <property type="entry name" value="trimeric_dUTPase"/>
    <property type="match status" value="1"/>
</dbReference>
<organism evidence="9 10">
    <name type="scientific">Propionigenium maris DSM 9537</name>
    <dbReference type="NCBI Taxonomy" id="1123000"/>
    <lineage>
        <taxon>Bacteria</taxon>
        <taxon>Fusobacteriati</taxon>
        <taxon>Fusobacteriota</taxon>
        <taxon>Fusobacteriia</taxon>
        <taxon>Fusobacteriales</taxon>
        <taxon>Fusobacteriaceae</taxon>
        <taxon>Propionigenium</taxon>
    </lineage>
</organism>
<dbReference type="FunFam" id="2.70.40.10:FF:000002">
    <property type="entry name" value="dUTP diphosphatase"/>
    <property type="match status" value="1"/>
</dbReference>
<comment type="pathway">
    <text evidence="7">Pyrimidine metabolism; dUMP biosynthesis; dUMP from dCTP (dUTP route): step 2/2.</text>
</comment>
<protein>
    <recommendedName>
        <fullName evidence="7">Deoxyuridine 5'-triphosphate nucleotidohydrolase</fullName>
        <shortName evidence="7">dUTPase</shortName>
        <ecNumber evidence="7">3.6.1.23</ecNumber>
    </recommendedName>
    <alternativeName>
        <fullName evidence="7">dUTP pyrophosphatase</fullName>
    </alternativeName>
</protein>
<evidence type="ECO:0000313" key="10">
    <source>
        <dbReference type="Proteomes" id="UP001144471"/>
    </source>
</evidence>
<name>A0A9W6GKS6_9FUSO</name>
<comment type="caution">
    <text evidence="7">Lacks conserved residue(s) required for the propagation of feature annotation.</text>
</comment>
<comment type="similarity">
    <text evidence="1 7">Belongs to the dUTPase family.</text>
</comment>
<dbReference type="GO" id="GO:0000287">
    <property type="term" value="F:magnesium ion binding"/>
    <property type="evidence" value="ECO:0007669"/>
    <property type="project" value="UniProtKB-UniRule"/>
</dbReference>
<feature type="binding site" evidence="7">
    <location>
        <begin position="66"/>
        <end position="68"/>
    </location>
    <ligand>
        <name>substrate</name>
    </ligand>
</feature>
<dbReference type="PANTHER" id="PTHR11241">
    <property type="entry name" value="DEOXYURIDINE 5'-TRIPHOSPHATE NUCLEOTIDOHYDROLASE"/>
    <property type="match status" value="1"/>
</dbReference>
<keyword evidence="2 7" id="KW-0479">Metal-binding</keyword>
<evidence type="ECO:0000256" key="7">
    <source>
        <dbReference type="HAMAP-Rule" id="MF_00116"/>
    </source>
</evidence>
<sequence>MERVDVKVVREDGVKLPVYMTEGAAGMDVYAHIEEGVTLGSLERAMVPTGIKMEIPFGYEVQVRPRSGLAAKHGISLVNTPGTIDSDYRGEVKIILINLSRDEYTIEPGERIGQLVLQKVYKMNFVECDELTETVRDAGGFGHTGK</sequence>
<dbReference type="SUPFAM" id="SSF51283">
    <property type="entry name" value="dUTPase-like"/>
    <property type="match status" value="1"/>
</dbReference>
<evidence type="ECO:0000259" key="8">
    <source>
        <dbReference type="Pfam" id="PF00692"/>
    </source>
</evidence>
<dbReference type="NCBIfam" id="TIGR00576">
    <property type="entry name" value="dut"/>
    <property type="match status" value="1"/>
</dbReference>
<comment type="cofactor">
    <cofactor evidence="7">
        <name>Mg(2+)</name>
        <dbReference type="ChEBI" id="CHEBI:18420"/>
    </cofactor>
</comment>
<feature type="binding site" evidence="7">
    <location>
        <position position="79"/>
    </location>
    <ligand>
        <name>substrate</name>
    </ligand>
</feature>
<dbReference type="InterPro" id="IPR036157">
    <property type="entry name" value="dUTPase-like_sf"/>
</dbReference>
<evidence type="ECO:0000256" key="2">
    <source>
        <dbReference type="ARBA" id="ARBA00022723"/>
    </source>
</evidence>
<comment type="catalytic activity">
    <reaction evidence="6 7">
        <text>dUTP + H2O = dUMP + diphosphate + H(+)</text>
        <dbReference type="Rhea" id="RHEA:10248"/>
        <dbReference type="ChEBI" id="CHEBI:15377"/>
        <dbReference type="ChEBI" id="CHEBI:15378"/>
        <dbReference type="ChEBI" id="CHEBI:33019"/>
        <dbReference type="ChEBI" id="CHEBI:61555"/>
        <dbReference type="ChEBI" id="CHEBI:246422"/>
        <dbReference type="EC" id="3.6.1.23"/>
    </reaction>
</comment>
<reference evidence="9" key="1">
    <citation type="submission" date="2022-12" db="EMBL/GenBank/DDBJ databases">
        <title>Reference genome sequencing for broad-spectrum identification of bacterial and archaeal isolates by mass spectrometry.</title>
        <authorList>
            <person name="Sekiguchi Y."/>
            <person name="Tourlousse D.M."/>
        </authorList>
    </citation>
    <scope>NUCLEOTIDE SEQUENCE</scope>
    <source>
        <strain evidence="9">10succ1</strain>
    </source>
</reference>
<dbReference type="EC" id="3.6.1.23" evidence="7"/>
<feature type="domain" description="dUTPase-like" evidence="8">
    <location>
        <begin position="15"/>
        <end position="145"/>
    </location>
</feature>
<feature type="binding site" evidence="7">
    <location>
        <begin position="83"/>
        <end position="85"/>
    </location>
    <ligand>
        <name>substrate</name>
    </ligand>
</feature>
<keyword evidence="10" id="KW-1185">Reference proteome</keyword>
<dbReference type="AlphaFoldDB" id="A0A9W6GKS6"/>
<evidence type="ECO:0000313" key="9">
    <source>
        <dbReference type="EMBL" id="GLI55566.1"/>
    </source>
</evidence>
<keyword evidence="5 7" id="KW-0546">Nucleotide metabolism</keyword>
<evidence type="ECO:0000256" key="1">
    <source>
        <dbReference type="ARBA" id="ARBA00006581"/>
    </source>
</evidence>
<evidence type="ECO:0000256" key="6">
    <source>
        <dbReference type="ARBA" id="ARBA00047686"/>
    </source>
</evidence>
<dbReference type="Pfam" id="PF00692">
    <property type="entry name" value="dUTPase"/>
    <property type="match status" value="1"/>
</dbReference>
<dbReference type="HAMAP" id="MF_00116">
    <property type="entry name" value="dUTPase_bact"/>
    <property type="match status" value="1"/>
</dbReference>
<dbReference type="RefSeq" id="WP_281834133.1">
    <property type="nucleotide sequence ID" value="NZ_BSDY01000004.1"/>
</dbReference>
<dbReference type="Gene3D" id="2.70.40.10">
    <property type="match status" value="1"/>
</dbReference>
<comment type="function">
    <text evidence="7">This enzyme is involved in nucleotide metabolism: it produces dUMP, the immediate precursor of thymidine nucleotides and it decreases the intracellular concentration of dUTP so that uracil cannot be incorporated into DNA.</text>
</comment>
<comment type="caution">
    <text evidence="9">The sequence shown here is derived from an EMBL/GenBank/DDBJ whole genome shotgun (WGS) entry which is preliminary data.</text>
</comment>
<keyword evidence="4 7" id="KW-0460">Magnesium</keyword>